<dbReference type="Proteomes" id="UP000001681">
    <property type="component" value="Chromosome"/>
</dbReference>
<proteinExistence type="predicted"/>
<gene>
    <name evidence="1" type="ordered locus">Exig_1666</name>
</gene>
<dbReference type="SUPFAM" id="SSF54593">
    <property type="entry name" value="Glyoxalase/Bleomycin resistance protein/Dihydroxybiphenyl dioxygenase"/>
    <property type="match status" value="1"/>
</dbReference>
<dbReference type="Gene3D" id="3.10.180.10">
    <property type="entry name" value="2,3-Dihydroxybiphenyl 1,2-Dioxygenase, domain 1"/>
    <property type="match status" value="1"/>
</dbReference>
<evidence type="ECO:0000313" key="1">
    <source>
        <dbReference type="EMBL" id="ACB61119.1"/>
    </source>
</evidence>
<dbReference type="KEGG" id="esi:Exig_1666"/>
<reference evidence="1 2" key="1">
    <citation type="journal article" date="2006" name="Extremophiles">
        <title>Characterization of Exiguobacterium isolates from the Siberian permafrost. Description of Exiguobacterium sibiricum sp. nov.</title>
        <authorList>
            <person name="Rodrigues D.F."/>
            <person name="Goris J."/>
            <person name="Vishnivetskaya T."/>
            <person name="Gilichinsky D."/>
            <person name="Thomashow M.F."/>
            <person name="Tiedje J.M."/>
        </authorList>
    </citation>
    <scope>NUCLEOTIDE SEQUENCE [LARGE SCALE GENOMIC DNA]</scope>
    <source>
        <strain evidence="2">DSM 17290 / CIP 109462 / JCM 13490 / 255-15</strain>
    </source>
</reference>
<evidence type="ECO:0000313" key="2">
    <source>
        <dbReference type="Proteomes" id="UP000001681"/>
    </source>
</evidence>
<name>B1YH58_EXIS2</name>
<organism evidence="1 2">
    <name type="scientific">Exiguobacterium sibiricum (strain DSM 17290 / CCUG 55495 / CIP 109462 / JCM 13490 / 255-15)</name>
    <dbReference type="NCBI Taxonomy" id="262543"/>
    <lineage>
        <taxon>Bacteria</taxon>
        <taxon>Bacillati</taxon>
        <taxon>Bacillota</taxon>
        <taxon>Bacilli</taxon>
        <taxon>Bacillales</taxon>
        <taxon>Bacillales Family XII. Incertae Sedis</taxon>
        <taxon>Exiguobacterium</taxon>
    </lineage>
</organism>
<dbReference type="AlphaFoldDB" id="B1YH58"/>
<sequence>MLFHYHLWTPFVEETERFYQQLGFQVTQRIGKYAGEFTSFDPPLDWDDFREQQILFRIIEMKRGAINLTFGYGKKVMFDHIGFLVTEAERLQVLGRAEGLGLTIQANERRTFIGTPFGFRIELQTHPDAVESETGDRLLQLGITTPTPSLEPLLSQLLARPVTEITTSVSERMHARHVVFSGIPALPVQDPNGLEVRTVSPLALIDGRIED</sequence>
<dbReference type="EMBL" id="CP001022">
    <property type="protein sequence ID" value="ACB61119.1"/>
    <property type="molecule type" value="Genomic_DNA"/>
</dbReference>
<reference evidence="1 2" key="2">
    <citation type="journal article" date="2008" name="BMC Genomics">
        <title>Architecture of thermal adaptation in an Exiguobacterium sibiricum strain isolated from 3 million year old permafrost: a genome and transcriptome approach.</title>
        <authorList>
            <person name="Rodrigues D.F."/>
            <person name="Ivanova N."/>
            <person name="He Z."/>
            <person name="Huebner M."/>
            <person name="Zhou J."/>
            <person name="Tiedje J.M."/>
        </authorList>
    </citation>
    <scope>NUCLEOTIDE SEQUENCE [LARGE SCALE GENOMIC DNA]</scope>
    <source>
        <strain evidence="2">DSM 17290 / CIP 109462 / JCM 13490 / 255-15</strain>
    </source>
</reference>
<keyword evidence="2" id="KW-1185">Reference proteome</keyword>
<reference evidence="2" key="3">
    <citation type="submission" date="2008-04" db="EMBL/GenBank/DDBJ databases">
        <title>Complete sequence of chromosome of Exiguobacterium sibiricum 255-15.</title>
        <authorList>
            <consortium name="US DOE Joint Genome Institute"/>
            <person name="Copeland A."/>
            <person name="Lucas S."/>
            <person name="Lapidus A."/>
            <person name="Glavina del Rio T."/>
            <person name="Dalin E."/>
            <person name="Tice H."/>
            <person name="Bruce D."/>
            <person name="Goodwin L."/>
            <person name="Pitluck S."/>
            <person name="Kiss H."/>
            <person name="Chertkov O."/>
            <person name="Monk C."/>
            <person name="Brettin T."/>
            <person name="Detter J.C."/>
            <person name="Han C."/>
            <person name="Kuske C.R."/>
            <person name="Schmutz J."/>
            <person name="Larimer F."/>
            <person name="Land M."/>
            <person name="Hauser L."/>
            <person name="Kyrpides N."/>
            <person name="Mikhailova N."/>
            <person name="Vishnivetskaya T."/>
            <person name="Rodrigues D.F."/>
            <person name="Gilichinsky D."/>
            <person name="Tiedje J."/>
            <person name="Richardson P."/>
        </authorList>
    </citation>
    <scope>NUCLEOTIDE SEQUENCE [LARGE SCALE GENOMIC DNA]</scope>
    <source>
        <strain evidence="2">DSM 17290 / CIP 109462 / JCM 13490 / 255-15</strain>
    </source>
</reference>
<evidence type="ECO:0008006" key="3">
    <source>
        <dbReference type="Google" id="ProtNLM"/>
    </source>
</evidence>
<dbReference type="eggNOG" id="COG0346">
    <property type="taxonomic scope" value="Bacteria"/>
</dbReference>
<dbReference type="STRING" id="262543.Exig_1666"/>
<accession>B1YH58</accession>
<dbReference type="HOGENOM" id="CLU_1303374_0_0_9"/>
<protein>
    <recommendedName>
        <fullName evidence="3">VOC domain-containing protein</fullName>
    </recommendedName>
</protein>
<dbReference type="InterPro" id="IPR029068">
    <property type="entry name" value="Glyas_Bleomycin-R_OHBP_Dase"/>
</dbReference>
<dbReference type="RefSeq" id="WP_012370539.1">
    <property type="nucleotide sequence ID" value="NC_010556.1"/>
</dbReference>